<evidence type="ECO:0000256" key="2">
    <source>
        <dbReference type="ARBA" id="ARBA00005582"/>
    </source>
</evidence>
<proteinExistence type="inferred from homology"/>
<comment type="caution">
    <text evidence="7">The sequence shown here is derived from an EMBL/GenBank/DDBJ whole genome shotgun (WGS) entry which is preliminary data.</text>
</comment>
<organism evidence="7 8">
    <name type="scientific">Gemmiger gallinarum</name>
    <dbReference type="NCBI Taxonomy" id="2779354"/>
    <lineage>
        <taxon>Bacteria</taxon>
        <taxon>Bacillati</taxon>
        <taxon>Bacillota</taxon>
        <taxon>Clostridia</taxon>
        <taxon>Eubacteriales</taxon>
        <taxon>Gemmiger</taxon>
    </lineage>
</organism>
<dbReference type="InterPro" id="IPR000086">
    <property type="entry name" value="NUDIX_hydrolase_dom"/>
</dbReference>
<dbReference type="PRINTS" id="PR01402">
    <property type="entry name" value="MUTATORMUTX"/>
</dbReference>
<keyword evidence="5" id="KW-0460">Magnesium</keyword>
<dbReference type="PANTHER" id="PTHR43758">
    <property type="entry name" value="7,8-DIHYDRO-8-OXOGUANINE TRIPHOSPHATASE"/>
    <property type="match status" value="1"/>
</dbReference>
<comment type="cofactor">
    <cofactor evidence="1">
        <name>Mg(2+)</name>
        <dbReference type="ChEBI" id="CHEBI:18420"/>
    </cofactor>
</comment>
<evidence type="ECO:0000313" key="7">
    <source>
        <dbReference type="EMBL" id="MBE5038226.1"/>
    </source>
</evidence>
<dbReference type="PROSITE" id="PS51462">
    <property type="entry name" value="NUDIX"/>
    <property type="match status" value="1"/>
</dbReference>
<dbReference type="InterPro" id="IPR015797">
    <property type="entry name" value="NUDIX_hydrolase-like_dom_sf"/>
</dbReference>
<dbReference type="InterPro" id="IPR020084">
    <property type="entry name" value="NUDIX_hydrolase_CS"/>
</dbReference>
<dbReference type="EMBL" id="JADCKC010000003">
    <property type="protein sequence ID" value="MBE5038226.1"/>
    <property type="molecule type" value="Genomic_DNA"/>
</dbReference>
<dbReference type="CDD" id="cd18886">
    <property type="entry name" value="NUDIX_MutT_Nudt1"/>
    <property type="match status" value="1"/>
</dbReference>
<evidence type="ECO:0000256" key="1">
    <source>
        <dbReference type="ARBA" id="ARBA00001946"/>
    </source>
</evidence>
<evidence type="ECO:0000256" key="3">
    <source>
        <dbReference type="ARBA" id="ARBA00022723"/>
    </source>
</evidence>
<sequence>MEELLQTTLCYLEQDGCYLMLHRVKKKNDVNKDKWIGVGGKFEPGEDALACAMREVLEETGYTMDHPRYRAMVDFYCPPWQPERMHLYTCDAFSGTPHPCNEGDLVWVPRDQVQALPIWQGDKIFFDLLDRDAPFFHLELFYQGDTLVRAVLDGRELTL</sequence>
<evidence type="ECO:0000256" key="4">
    <source>
        <dbReference type="ARBA" id="ARBA00022801"/>
    </source>
</evidence>
<accession>A0ABR9R4Z9</accession>
<reference evidence="7 8" key="1">
    <citation type="submission" date="2020-10" db="EMBL/GenBank/DDBJ databases">
        <title>ChiBAC.</title>
        <authorList>
            <person name="Zenner C."/>
            <person name="Hitch T.C.A."/>
            <person name="Clavel T."/>
        </authorList>
    </citation>
    <scope>NUCLEOTIDE SEQUENCE [LARGE SCALE GENOMIC DNA]</scope>
    <source>
        <strain evidence="7 8">DSM 109015</strain>
    </source>
</reference>
<evidence type="ECO:0000256" key="5">
    <source>
        <dbReference type="ARBA" id="ARBA00022842"/>
    </source>
</evidence>
<feature type="domain" description="Nudix hydrolase" evidence="6">
    <location>
        <begin position="3"/>
        <end position="130"/>
    </location>
</feature>
<dbReference type="RefSeq" id="WP_193502248.1">
    <property type="nucleotide sequence ID" value="NZ_JADCKC010000003.1"/>
</dbReference>
<dbReference type="PROSITE" id="PS00893">
    <property type="entry name" value="NUDIX_BOX"/>
    <property type="match status" value="1"/>
</dbReference>
<keyword evidence="3" id="KW-0479">Metal-binding</keyword>
<evidence type="ECO:0000313" key="8">
    <source>
        <dbReference type="Proteomes" id="UP000768567"/>
    </source>
</evidence>
<keyword evidence="4" id="KW-0378">Hydrolase</keyword>
<dbReference type="SUPFAM" id="SSF55811">
    <property type="entry name" value="Nudix"/>
    <property type="match status" value="1"/>
</dbReference>
<dbReference type="PANTHER" id="PTHR43758:SF2">
    <property type="entry name" value="OXIDIZED PURINE NUCLEOSIDE TRIPHOSPHATE HYDROLASE"/>
    <property type="match status" value="1"/>
</dbReference>
<gene>
    <name evidence="7" type="ORF">INF35_10555</name>
</gene>
<comment type="similarity">
    <text evidence="2">Belongs to the Nudix hydrolase family.</text>
</comment>
<dbReference type="Proteomes" id="UP000768567">
    <property type="component" value="Unassembled WGS sequence"/>
</dbReference>
<dbReference type="InterPro" id="IPR003562">
    <property type="entry name" value="Mutator_MutX_prot"/>
</dbReference>
<dbReference type="Gene3D" id="3.90.79.10">
    <property type="entry name" value="Nucleoside Triphosphate Pyrophosphohydrolase"/>
    <property type="match status" value="1"/>
</dbReference>
<keyword evidence="8" id="KW-1185">Reference proteome</keyword>
<name>A0ABR9R4Z9_9FIRM</name>
<dbReference type="Pfam" id="PF00293">
    <property type="entry name" value="NUDIX"/>
    <property type="match status" value="1"/>
</dbReference>
<protein>
    <submittedName>
        <fullName evidence="7">NUDIX domain-containing protein</fullName>
    </submittedName>
</protein>
<evidence type="ECO:0000259" key="6">
    <source>
        <dbReference type="PROSITE" id="PS51462"/>
    </source>
</evidence>